<accession>A0A7H0WB96</accession>
<geneLocation type="mitochondrion" evidence="2"/>
<protein>
    <submittedName>
        <fullName evidence="2">Succinate dehydrogenase hydrophobic subunit</fullName>
    </submittedName>
</protein>
<reference evidence="2" key="1">
    <citation type="journal article" date="2020" name="BMC Evol. Biol.">
        <title>Potential causes and consequences of rapid mitochondrial genome evolution in thermoacidophilic Galdieria (Rhodophyta).</title>
        <authorList>
            <person name="Cho C.H."/>
            <person name="Park S.I."/>
            <person name="Ciniglia C."/>
            <person name="Yang E.C."/>
            <person name="Graf L."/>
            <person name="Bhattacharya D."/>
            <person name="Yoon H.S."/>
        </authorList>
    </citation>
    <scope>NUCLEOTIDE SEQUENCE</scope>
</reference>
<dbReference type="AlphaFoldDB" id="A0A7H0WB96"/>
<keyword evidence="1" id="KW-1133">Transmembrane helix</keyword>
<dbReference type="Gene3D" id="1.20.1300.10">
    <property type="entry name" value="Fumarate reductase/succinate dehydrogenase, transmembrane subunit"/>
    <property type="match status" value="1"/>
</dbReference>
<sequence>MNLLKHNLAYLHWWSQRLTAIIIIPWLFGLNINAIVLLSPLLVLHFRMGLETIFEDYVHQNNTKILGFLLIRAFTLYALYDIFEFLI</sequence>
<feature type="transmembrane region" description="Helical" evidence="1">
    <location>
        <begin position="65"/>
        <end position="83"/>
    </location>
</feature>
<organism evidence="2">
    <name type="scientific">Cavernulicola chilensis</name>
    <dbReference type="NCBI Taxonomy" id="3028028"/>
    <lineage>
        <taxon>Eukaryota</taxon>
        <taxon>Rhodophyta</taxon>
        <taxon>Bangiophyceae</taxon>
        <taxon>Cavernulicolales</taxon>
        <taxon>Cavernulicolaceae</taxon>
        <taxon>Cavernulicola</taxon>
    </lineage>
</organism>
<proteinExistence type="predicted"/>
<dbReference type="GeneID" id="63062140"/>
<evidence type="ECO:0000313" key="2">
    <source>
        <dbReference type="EMBL" id="QNR39825.1"/>
    </source>
</evidence>
<evidence type="ECO:0000256" key="1">
    <source>
        <dbReference type="SAM" id="Phobius"/>
    </source>
</evidence>
<keyword evidence="2" id="KW-0496">Mitochondrion</keyword>
<dbReference type="SUPFAM" id="SSF81343">
    <property type="entry name" value="Fumarate reductase respiratory complex transmembrane subunits"/>
    <property type="match status" value="1"/>
</dbReference>
<dbReference type="RefSeq" id="YP_010007643.1">
    <property type="nucleotide sequence ID" value="NC_053319.1"/>
</dbReference>
<keyword evidence="1" id="KW-0472">Membrane</keyword>
<dbReference type="InterPro" id="IPR034804">
    <property type="entry name" value="SQR/QFR_C/D"/>
</dbReference>
<name>A0A7H0WB96_9RHOD</name>
<gene>
    <name evidence="2" type="primary">sdhD</name>
    <name evidence="2" type="ORF">CDCH_SybilCave_046</name>
</gene>
<keyword evidence="1" id="KW-0812">Transmembrane</keyword>
<dbReference type="EMBL" id="MT270117">
    <property type="protein sequence ID" value="QNR39825.1"/>
    <property type="molecule type" value="Genomic_DNA"/>
</dbReference>
<dbReference type="GO" id="GO:0016020">
    <property type="term" value="C:membrane"/>
    <property type="evidence" value="ECO:0007669"/>
    <property type="project" value="InterPro"/>
</dbReference>
<feature type="transmembrane region" description="Helical" evidence="1">
    <location>
        <begin position="20"/>
        <end position="44"/>
    </location>
</feature>